<feature type="region of interest" description="Disordered" evidence="1">
    <location>
        <begin position="60"/>
        <end position="175"/>
    </location>
</feature>
<proteinExistence type="predicted"/>
<feature type="compositionally biased region" description="Basic and acidic residues" evidence="1">
    <location>
        <begin position="141"/>
        <end position="156"/>
    </location>
</feature>
<feature type="compositionally biased region" description="Low complexity" evidence="1">
    <location>
        <begin position="113"/>
        <end position="130"/>
    </location>
</feature>
<accession>A0A150FTH6</accession>
<dbReference type="AlphaFoldDB" id="A0A150FTH6"/>
<dbReference type="Proteomes" id="UP000075714">
    <property type="component" value="Unassembled WGS sequence"/>
</dbReference>
<name>A0A150FTH6_GONPE</name>
<gene>
    <name evidence="2" type="ORF">GPECTOR_1279g532</name>
</gene>
<keyword evidence="3" id="KW-1185">Reference proteome</keyword>
<evidence type="ECO:0000256" key="1">
    <source>
        <dbReference type="SAM" id="MobiDB-lite"/>
    </source>
</evidence>
<dbReference type="EMBL" id="LSYV01001273">
    <property type="protein sequence ID" value="KXZ40927.1"/>
    <property type="molecule type" value="Genomic_DNA"/>
</dbReference>
<reference evidence="3" key="1">
    <citation type="journal article" date="2016" name="Nat. Commun.">
        <title>The Gonium pectorale genome demonstrates co-option of cell cycle regulation during the evolution of multicellularity.</title>
        <authorList>
            <person name="Hanschen E.R."/>
            <person name="Marriage T.N."/>
            <person name="Ferris P.J."/>
            <person name="Hamaji T."/>
            <person name="Toyoda A."/>
            <person name="Fujiyama A."/>
            <person name="Neme R."/>
            <person name="Noguchi H."/>
            <person name="Minakuchi Y."/>
            <person name="Suzuki M."/>
            <person name="Kawai-Toyooka H."/>
            <person name="Smith D.R."/>
            <person name="Sparks H."/>
            <person name="Anderson J."/>
            <person name="Bakaric R."/>
            <person name="Luria V."/>
            <person name="Karger A."/>
            <person name="Kirschner M.W."/>
            <person name="Durand P.M."/>
            <person name="Michod R.E."/>
            <person name="Nozaki H."/>
            <person name="Olson B.J."/>
        </authorList>
    </citation>
    <scope>NUCLEOTIDE SEQUENCE [LARGE SCALE GENOMIC DNA]</scope>
    <source>
        <strain evidence="3">NIES-2863</strain>
    </source>
</reference>
<evidence type="ECO:0000313" key="3">
    <source>
        <dbReference type="Proteomes" id="UP000075714"/>
    </source>
</evidence>
<protein>
    <submittedName>
        <fullName evidence="2">Uncharacterized protein</fullName>
    </submittedName>
</protein>
<evidence type="ECO:0000313" key="2">
    <source>
        <dbReference type="EMBL" id="KXZ40927.1"/>
    </source>
</evidence>
<comment type="caution">
    <text evidence="2">The sequence shown here is derived from an EMBL/GenBank/DDBJ whole genome shotgun (WGS) entry which is preliminary data.</text>
</comment>
<organism evidence="2 3">
    <name type="scientific">Gonium pectorale</name>
    <name type="common">Green alga</name>
    <dbReference type="NCBI Taxonomy" id="33097"/>
    <lineage>
        <taxon>Eukaryota</taxon>
        <taxon>Viridiplantae</taxon>
        <taxon>Chlorophyta</taxon>
        <taxon>core chlorophytes</taxon>
        <taxon>Chlorophyceae</taxon>
        <taxon>CS clade</taxon>
        <taxon>Chlamydomonadales</taxon>
        <taxon>Volvocaceae</taxon>
        <taxon>Gonium</taxon>
    </lineage>
</organism>
<sequence length="175" mass="17703">MGPECAEAWRTSTAGHIALAYGLVKGGEAAAGLSEKLLAGNRSAISYALSKISMAVRTMGPTPPMHDPTEQRAVADSDTDMETETQQDLSIDELVALAADGFDTDGEDEKAAQAEGGAAGASDGRPAGAHTGTGGPPAGDHTGDGQESGKGDKPDEGADADGDSPERRTQKPRLA</sequence>